<feature type="compositionally biased region" description="Basic and acidic residues" evidence="1">
    <location>
        <begin position="89"/>
        <end position="116"/>
    </location>
</feature>
<feature type="compositionally biased region" description="Low complexity" evidence="1">
    <location>
        <begin position="1"/>
        <end position="13"/>
    </location>
</feature>
<keyword evidence="3" id="KW-0378">Hydrolase</keyword>
<protein>
    <submittedName>
        <fullName evidence="3">Serine/threonine protein phosphatase, related</fullName>
        <ecNumber evidence="3">3.1.3.16</ecNumber>
    </submittedName>
</protein>
<keyword evidence="2" id="KW-0472">Membrane</keyword>
<dbReference type="AlphaFoldDB" id="A0A0F7UJL3"/>
<reference evidence="3" key="1">
    <citation type="journal article" date="2015" name="PLoS ONE">
        <title>Comprehensive Evaluation of Toxoplasma gondii VEG and Neospora caninum LIV Genomes with Tachyzoite Stage Transcriptome and Proteome Defines Novel Transcript Features.</title>
        <authorList>
            <person name="Ramaprasad A."/>
            <person name="Mourier T."/>
            <person name="Naeem R."/>
            <person name="Malas T.B."/>
            <person name="Moussa E."/>
            <person name="Panigrahi A."/>
            <person name="Vermont S.J."/>
            <person name="Otto T.D."/>
            <person name="Wastling J."/>
            <person name="Pain A."/>
        </authorList>
    </citation>
    <scope>NUCLEOTIDE SEQUENCE</scope>
    <source>
        <strain evidence="3">Liverpool</strain>
    </source>
</reference>
<feature type="region of interest" description="Disordered" evidence="1">
    <location>
        <begin position="1"/>
        <end position="32"/>
    </location>
</feature>
<keyword evidence="2" id="KW-0812">Transmembrane</keyword>
<dbReference type="EC" id="3.1.3.16" evidence="3"/>
<dbReference type="GO" id="GO:0004722">
    <property type="term" value="F:protein serine/threonine phosphatase activity"/>
    <property type="evidence" value="ECO:0007669"/>
    <property type="project" value="UniProtKB-EC"/>
</dbReference>
<feature type="transmembrane region" description="Helical" evidence="2">
    <location>
        <begin position="1079"/>
        <end position="1103"/>
    </location>
</feature>
<evidence type="ECO:0000256" key="1">
    <source>
        <dbReference type="SAM" id="MobiDB-lite"/>
    </source>
</evidence>
<evidence type="ECO:0000313" key="3">
    <source>
        <dbReference type="EMBL" id="CEL69226.1"/>
    </source>
</evidence>
<feature type="compositionally biased region" description="Basic and acidic residues" evidence="1">
    <location>
        <begin position="392"/>
        <end position="406"/>
    </location>
</feature>
<evidence type="ECO:0000256" key="2">
    <source>
        <dbReference type="SAM" id="Phobius"/>
    </source>
</evidence>
<feature type="region of interest" description="Disordered" evidence="1">
    <location>
        <begin position="171"/>
        <end position="192"/>
    </location>
</feature>
<sequence length="1112" mass="119647">MVSFSPPVSVSTPEMGSPGCSSPHRTSHRPLRPSFSALLTPAELHLLWAHEKTPRDLRENERKRRERDREEGTRGEGRLTATKRGTGRKRTEATASEGREPRGGQEGRQEGGKVVKDLTGDARLQRSEQAKRHAETLHVPVAAKSRTGFSSPREERCLDACAARCLRGRQRGENDTEEPKMRSQLFPGTSEGRRVQTCRRITRGRETCFLPRVCLFVSVCSLVCLLGSSAEAIPQESLGAAPPGQAAFASHTRGSEHGASSPVQRVPSRRPPSFSPPSPASAVSQEPRLSESSAVSADSVPSSLPSRSSSTLSPAPSSSGVWASLQSSHRIPVQMVGARAAVKSISVGNQTLLLALDTQTEGVRLFLSNSTACTQPPSLPRSASSSPLGAKASDRKLLSESTKRVESSAAAPAGRARERDGEAAAHATRGPEGDFVKILFKTLPFLRSRGKTRNSRVKGGQKRECYDPRRSGLAAWCLNRRQACNFLSDAPFQCRAETDADVAQAAPFSQHSDGVRVAELRLEGLDLLRLDLATPADSPAPPAFGESAAEPEGRKPPQVPSGAERRVEAASEQSRAPIHEASIFPVKLVADRKSAFYDPYPGLDGVWGIAGPEFCCRNASLWSSTLHALNVTSYAFDLNFPASNTTFSSSAAQAVPRRGGERGGMSWGSSPARSAPPASVPLSFLHLGVLEEDRTEVGGSAPGADAGGKLKGFATYDEAGRWTGPAWTAEERGEAKTDGENETEKTESAGEREGREEGLRGVAGQGETFERKREAPEQRDEKGGEASGNKKLDKRIGGEDIIWGQRIQTGNVWADSVAHFVSYDWQLCGHSLMDNSHMKDWMVTVDLSSECLVVPRPLWLSMRAWMRPALNETSPLCTLDDDFSSFVPAHALAASVAAEGSVFRRMCPLRGGRAHPKESREAAARPPLPVLSFSLRDTTGVVFDRGDSPQVQTETPAPRVELPLEQLAVSSPEAGPGEALCVVPQPHSLLSREGRTVRLGTRAVAAFHFIVDQKGWRVGLLPKTLPLPSSNEACAAQAACRGEQTYVSSTNECVDPLCSERLLFSLNDETKICELSPTVVPAAVTVVLLLLGLETAVVCFQWANVLKARTLT</sequence>
<feature type="region of interest" description="Disordered" evidence="1">
    <location>
        <begin position="371"/>
        <end position="428"/>
    </location>
</feature>
<feature type="region of interest" description="Disordered" evidence="1">
    <location>
        <begin position="649"/>
        <end position="677"/>
    </location>
</feature>
<feature type="region of interest" description="Disordered" evidence="1">
    <location>
        <begin position="721"/>
        <end position="792"/>
    </location>
</feature>
<gene>
    <name evidence="3" type="ORF">BN1204_049420</name>
</gene>
<feature type="compositionally biased region" description="Low complexity" evidence="1">
    <location>
        <begin position="667"/>
        <end position="677"/>
    </location>
</feature>
<feature type="compositionally biased region" description="Basic and acidic residues" evidence="1">
    <location>
        <begin position="415"/>
        <end position="428"/>
    </location>
</feature>
<feature type="region of interest" description="Disordered" evidence="1">
    <location>
        <begin position="239"/>
        <end position="322"/>
    </location>
</feature>
<keyword evidence="2" id="KW-1133">Transmembrane helix</keyword>
<name>A0A0F7UJL3_NEOCL</name>
<feature type="compositionally biased region" description="Low complexity" evidence="1">
    <location>
        <begin position="280"/>
        <end position="321"/>
    </location>
</feature>
<feature type="region of interest" description="Disordered" evidence="1">
    <location>
        <begin position="54"/>
        <end position="116"/>
    </location>
</feature>
<proteinExistence type="predicted"/>
<feature type="compositionally biased region" description="Basic and acidic residues" evidence="1">
    <location>
        <begin position="171"/>
        <end position="181"/>
    </location>
</feature>
<feature type="compositionally biased region" description="Basic and acidic residues" evidence="1">
    <location>
        <begin position="768"/>
        <end position="792"/>
    </location>
</feature>
<feature type="region of interest" description="Disordered" evidence="1">
    <location>
        <begin position="536"/>
        <end position="574"/>
    </location>
</feature>
<organism evidence="3">
    <name type="scientific">Neospora caninum (strain Liverpool)</name>
    <dbReference type="NCBI Taxonomy" id="572307"/>
    <lineage>
        <taxon>Eukaryota</taxon>
        <taxon>Sar</taxon>
        <taxon>Alveolata</taxon>
        <taxon>Apicomplexa</taxon>
        <taxon>Conoidasida</taxon>
        <taxon>Coccidia</taxon>
        <taxon>Eucoccidiorida</taxon>
        <taxon>Eimeriorina</taxon>
        <taxon>Sarcocystidae</taxon>
        <taxon>Neospora</taxon>
    </lineage>
</organism>
<feature type="compositionally biased region" description="Basic and acidic residues" evidence="1">
    <location>
        <begin position="54"/>
        <end position="77"/>
    </location>
</feature>
<dbReference type="EMBL" id="LN714485">
    <property type="protein sequence ID" value="CEL69226.1"/>
    <property type="molecule type" value="Genomic_DNA"/>
</dbReference>
<feature type="compositionally biased region" description="Pro residues" evidence="1">
    <location>
        <begin position="269"/>
        <end position="279"/>
    </location>
</feature>
<feature type="compositionally biased region" description="Basic and acidic residues" evidence="1">
    <location>
        <begin position="729"/>
        <end position="759"/>
    </location>
</feature>
<accession>A0A0F7UJL3</accession>